<evidence type="ECO:0000259" key="15">
    <source>
        <dbReference type="Pfam" id="PF02705"/>
    </source>
</evidence>
<comment type="subcellular location">
    <subcellularLocation>
        <location evidence="13">Cell membrane</location>
        <topology evidence="13">Multi-pass membrane protein</topology>
    </subcellularLocation>
    <subcellularLocation>
        <location evidence="1">Membrane</location>
        <topology evidence="1">Multi-pass membrane protein</topology>
    </subcellularLocation>
</comment>
<evidence type="ECO:0000256" key="14">
    <source>
        <dbReference type="SAM" id="MobiDB-lite"/>
    </source>
</evidence>
<keyword evidence="5" id="KW-0997">Cell inner membrane</keyword>
<feature type="transmembrane region" description="Helical" evidence="13">
    <location>
        <begin position="454"/>
        <end position="471"/>
    </location>
</feature>
<evidence type="ECO:0000256" key="5">
    <source>
        <dbReference type="ARBA" id="ARBA00022519"/>
    </source>
</evidence>
<accession>A0A7W9FP86</accession>
<keyword evidence="11 13" id="KW-0406">Ion transport</keyword>
<organism evidence="17 18">
    <name type="scientific">Prosthecomicrobium pneumaticum</name>
    <dbReference type="NCBI Taxonomy" id="81895"/>
    <lineage>
        <taxon>Bacteria</taxon>
        <taxon>Pseudomonadati</taxon>
        <taxon>Pseudomonadota</taxon>
        <taxon>Alphaproteobacteria</taxon>
        <taxon>Hyphomicrobiales</taxon>
        <taxon>Kaistiaceae</taxon>
        <taxon>Prosthecomicrobium</taxon>
    </lineage>
</organism>
<feature type="transmembrane region" description="Helical" evidence="13">
    <location>
        <begin position="198"/>
        <end position="219"/>
    </location>
</feature>
<comment type="caution">
    <text evidence="17">The sequence shown here is derived from an EMBL/GenBank/DDBJ whole genome shotgun (WGS) entry which is preliminary data.</text>
</comment>
<keyword evidence="6 13" id="KW-0633">Potassium transport</keyword>
<sequence>MSVDGPAAPPPADLRPAPVAEQAAATEAADKGGHGHPGFWTLTLGSIGVVYGDIGTSPLYAFREALHAAGHNGAAIAREDVIGLVSLIVWALTVIVTLKYVLILLRADNNGEGGTLSLMALARRSVGGAMTVFFLGIAGAALFYGDAVITPAISVLSAVEGLKLVTPVFDPYILPITCAIIIALFLVQRHGTARVAQWFGPITAIWFAIMALGGFLHIADDPGVFAALNPIHAVFYLAKHGYTSLIVLGAVFLAVTGAEALYADLGHFGRKPIQSAWLGFVFPALAANYLGQGALVLAHPEAITNPFFLLYPSWALLPVVILATIATVIASQAVITGAYSITRQAIQLRLLPRMDILHTSAQQVGQIYMPQVNGMLLIAVLVLVVSFGSSSRLATAYGISVTGEMVITALLTFVVVWRHWRWPVWAAGLLMLPFLVVDLIFLGGNLPKIADGGYVPLAIAGGLMLIMYTWVKGTRILFEKSRKNDVPFASLAKSLEKSEIVRVPGTAVFLTSDPETAPSSLLHSLKHYRALHQKNVLLTIITAHTPRVEEADRVRIEPVNDSFTRIFMTFGYMETPNVPKALGVCRRLGWKYDIMSTSFFLSRRSIKTSETGNIFKRLQSALYVKLAINASDATDYFHIPTGRVVEVGTQMTM</sequence>
<evidence type="ECO:0000256" key="6">
    <source>
        <dbReference type="ARBA" id="ARBA00022538"/>
    </source>
</evidence>
<evidence type="ECO:0000259" key="16">
    <source>
        <dbReference type="Pfam" id="PF22776"/>
    </source>
</evidence>
<dbReference type="PANTHER" id="PTHR30540">
    <property type="entry name" value="OSMOTIC STRESS POTASSIUM TRANSPORTER"/>
    <property type="match status" value="1"/>
</dbReference>
<dbReference type="GO" id="GO:0015293">
    <property type="term" value="F:symporter activity"/>
    <property type="evidence" value="ECO:0007669"/>
    <property type="project" value="UniProtKB-UniRule"/>
</dbReference>
<evidence type="ECO:0000256" key="7">
    <source>
        <dbReference type="ARBA" id="ARBA00022692"/>
    </source>
</evidence>
<keyword evidence="7 13" id="KW-0812">Transmembrane</keyword>
<keyword evidence="4 13" id="KW-1003">Cell membrane</keyword>
<reference evidence="17 18" key="1">
    <citation type="submission" date="2020-08" db="EMBL/GenBank/DDBJ databases">
        <title>Genomic Encyclopedia of Type Strains, Phase IV (KMG-IV): sequencing the most valuable type-strain genomes for metagenomic binning, comparative biology and taxonomic classification.</title>
        <authorList>
            <person name="Goeker M."/>
        </authorList>
    </citation>
    <scope>NUCLEOTIDE SEQUENCE [LARGE SCALE GENOMIC DNA]</scope>
    <source>
        <strain evidence="17 18">DSM 16268</strain>
    </source>
</reference>
<comment type="function">
    <text evidence="13">Transport of potassium into the cell. Likely operates as a K(+):H(+) symporter.</text>
</comment>
<evidence type="ECO:0000256" key="11">
    <source>
        <dbReference type="ARBA" id="ARBA00023065"/>
    </source>
</evidence>
<keyword evidence="18" id="KW-1185">Reference proteome</keyword>
<dbReference type="Pfam" id="PF02705">
    <property type="entry name" value="K_trans"/>
    <property type="match status" value="1"/>
</dbReference>
<evidence type="ECO:0000313" key="18">
    <source>
        <dbReference type="Proteomes" id="UP000523821"/>
    </source>
</evidence>
<dbReference type="InterPro" id="IPR053951">
    <property type="entry name" value="K_trans_N"/>
</dbReference>
<dbReference type="GO" id="GO:0005886">
    <property type="term" value="C:plasma membrane"/>
    <property type="evidence" value="ECO:0007669"/>
    <property type="project" value="UniProtKB-SubCell"/>
</dbReference>
<dbReference type="EMBL" id="JACHOO010000007">
    <property type="protein sequence ID" value="MBB5754304.1"/>
    <property type="molecule type" value="Genomic_DNA"/>
</dbReference>
<feature type="transmembrane region" description="Helical" evidence="13">
    <location>
        <begin position="164"/>
        <end position="186"/>
    </location>
</feature>
<feature type="transmembrane region" description="Helical" evidence="13">
    <location>
        <begin position="81"/>
        <end position="105"/>
    </location>
</feature>
<feature type="transmembrane region" description="Helical" evidence="13">
    <location>
        <begin position="372"/>
        <end position="390"/>
    </location>
</feature>
<feature type="region of interest" description="Disordered" evidence="14">
    <location>
        <begin position="1"/>
        <end position="32"/>
    </location>
</feature>
<feature type="transmembrane region" description="Helical" evidence="13">
    <location>
        <begin position="126"/>
        <end position="144"/>
    </location>
</feature>
<evidence type="ECO:0000256" key="12">
    <source>
        <dbReference type="ARBA" id="ARBA00023136"/>
    </source>
</evidence>
<evidence type="ECO:0000256" key="9">
    <source>
        <dbReference type="ARBA" id="ARBA00022958"/>
    </source>
</evidence>
<comment type="catalytic activity">
    <reaction evidence="13">
        <text>K(+)(in) + H(+)(in) = K(+)(out) + H(+)(out)</text>
        <dbReference type="Rhea" id="RHEA:28490"/>
        <dbReference type="ChEBI" id="CHEBI:15378"/>
        <dbReference type="ChEBI" id="CHEBI:29103"/>
    </reaction>
</comment>
<feature type="transmembrane region" description="Helical" evidence="13">
    <location>
        <begin position="424"/>
        <end position="442"/>
    </location>
</feature>
<evidence type="ECO:0000256" key="1">
    <source>
        <dbReference type="ARBA" id="ARBA00004141"/>
    </source>
</evidence>
<evidence type="ECO:0000256" key="10">
    <source>
        <dbReference type="ARBA" id="ARBA00022989"/>
    </source>
</evidence>
<dbReference type="Proteomes" id="UP000523821">
    <property type="component" value="Unassembled WGS sequence"/>
</dbReference>
<dbReference type="RefSeq" id="WP_183857752.1">
    <property type="nucleotide sequence ID" value="NZ_JACHOO010000007.1"/>
</dbReference>
<feature type="transmembrane region" description="Helical" evidence="13">
    <location>
        <begin position="315"/>
        <end position="341"/>
    </location>
</feature>
<keyword evidence="10 13" id="KW-1133">Transmembrane helix</keyword>
<proteinExistence type="inferred from homology"/>
<evidence type="ECO:0000313" key="17">
    <source>
        <dbReference type="EMBL" id="MBB5754304.1"/>
    </source>
</evidence>
<evidence type="ECO:0000256" key="8">
    <source>
        <dbReference type="ARBA" id="ARBA00022847"/>
    </source>
</evidence>
<keyword evidence="3 13" id="KW-0813">Transport</keyword>
<keyword evidence="12 13" id="KW-0472">Membrane</keyword>
<feature type="domain" description="K+ potassium transporter C-terminal" evidence="16">
    <location>
        <begin position="504"/>
        <end position="653"/>
    </location>
</feature>
<feature type="transmembrane region" description="Helical" evidence="13">
    <location>
        <begin position="275"/>
        <end position="295"/>
    </location>
</feature>
<dbReference type="InterPro" id="IPR003855">
    <property type="entry name" value="K+_transporter"/>
</dbReference>
<dbReference type="PANTHER" id="PTHR30540:SF79">
    <property type="entry name" value="LOW AFFINITY POTASSIUM TRANSPORT SYSTEM PROTEIN KUP"/>
    <property type="match status" value="1"/>
</dbReference>
<feature type="transmembrane region" description="Helical" evidence="13">
    <location>
        <begin position="242"/>
        <end position="263"/>
    </location>
</feature>
<evidence type="ECO:0000256" key="3">
    <source>
        <dbReference type="ARBA" id="ARBA00022448"/>
    </source>
</evidence>
<feature type="domain" description="K+ potassium transporter integral membrane" evidence="15">
    <location>
        <begin position="43"/>
        <end position="492"/>
    </location>
</feature>
<feature type="compositionally biased region" description="Low complexity" evidence="14">
    <location>
        <begin position="14"/>
        <end position="27"/>
    </location>
</feature>
<evidence type="ECO:0000256" key="2">
    <source>
        <dbReference type="ARBA" id="ARBA00007019"/>
    </source>
</evidence>
<comment type="similarity">
    <text evidence="2 13">Belongs to the HAK/KUP transporter (TC 2.A.72) family.</text>
</comment>
<name>A0A7W9FP86_9HYPH</name>
<dbReference type="Pfam" id="PF22776">
    <property type="entry name" value="K_trans_C"/>
    <property type="match status" value="1"/>
</dbReference>
<dbReference type="AlphaFoldDB" id="A0A7W9FP86"/>
<evidence type="ECO:0000256" key="13">
    <source>
        <dbReference type="HAMAP-Rule" id="MF_01522"/>
    </source>
</evidence>
<gene>
    <name evidence="13" type="primary">kup</name>
    <name evidence="17" type="ORF">GGQ63_003385</name>
</gene>
<dbReference type="HAMAP" id="MF_01522">
    <property type="entry name" value="Kup"/>
    <property type="match status" value="1"/>
</dbReference>
<keyword evidence="8 13" id="KW-0769">Symport</keyword>
<dbReference type="GO" id="GO:0015079">
    <property type="term" value="F:potassium ion transmembrane transporter activity"/>
    <property type="evidence" value="ECO:0007669"/>
    <property type="project" value="UniProtKB-UniRule"/>
</dbReference>
<dbReference type="InterPro" id="IPR053952">
    <property type="entry name" value="K_trans_C"/>
</dbReference>
<protein>
    <recommendedName>
        <fullName evidence="13">Probable potassium transport system protein Kup</fullName>
    </recommendedName>
</protein>
<keyword evidence="9 13" id="KW-0630">Potassium</keyword>
<evidence type="ECO:0000256" key="4">
    <source>
        <dbReference type="ARBA" id="ARBA00022475"/>
    </source>
</evidence>
<feature type="transmembrane region" description="Helical" evidence="13">
    <location>
        <begin position="396"/>
        <end position="417"/>
    </location>
</feature>
<dbReference type="InterPro" id="IPR023051">
    <property type="entry name" value="Kup"/>
</dbReference>